<dbReference type="Proteomes" id="UP000007241">
    <property type="component" value="Unassembled WGS sequence"/>
</dbReference>
<feature type="chain" id="PRO_5003313102" evidence="2">
    <location>
        <begin position="18"/>
        <end position="241"/>
    </location>
</feature>
<feature type="signal peptide" evidence="2">
    <location>
        <begin position="1"/>
        <end position="17"/>
    </location>
</feature>
<feature type="region of interest" description="Disordered" evidence="1">
    <location>
        <begin position="217"/>
        <end position="241"/>
    </location>
</feature>
<feature type="compositionally biased region" description="Polar residues" evidence="1">
    <location>
        <begin position="217"/>
        <end position="231"/>
    </location>
</feature>
<keyword evidence="4" id="KW-1185">Reference proteome</keyword>
<feature type="compositionally biased region" description="Acidic residues" evidence="1">
    <location>
        <begin position="232"/>
        <end position="241"/>
    </location>
</feature>
<dbReference type="RefSeq" id="XP_006683442.1">
    <property type="nucleotide sequence ID" value="XM_006683379.1"/>
</dbReference>
<feature type="region of interest" description="Disordered" evidence="1">
    <location>
        <begin position="28"/>
        <end position="49"/>
    </location>
</feature>
<keyword evidence="2" id="KW-0732">Signal</keyword>
<evidence type="ECO:0000313" key="4">
    <source>
        <dbReference type="Proteomes" id="UP000007241"/>
    </source>
</evidence>
<evidence type="ECO:0000313" key="3">
    <source>
        <dbReference type="EMBL" id="EGF75935.1"/>
    </source>
</evidence>
<sequence length="241" mass="26811">MIAVILIYSFLISGIFAGLDDFCQSSTASTSDQAPSTSGQRQSRPPSPPISVKKNHCFVTYLHLQGPCQPGELESYDSAVSTIKNAHQKLNTVVKSIKRGMSMIKLDLIQLNYEPDVQLASQGHTRESAHAMLTKKFKLASIIMRLVNKLHRKQLISMMSIQTRLFTRECPGIREILLKTSDHFTYPKMIPEKIKIVFGNPQGKYVSMFPKMAQAVGTSGSNEATQTTEPDQSTETDMQVD</sequence>
<dbReference type="InParanoid" id="F4PFQ8"/>
<gene>
    <name evidence="3" type="ORF">BATDEDRAFT_28953</name>
</gene>
<dbReference type="AlphaFoldDB" id="F4PFQ8"/>
<organism evidence="3 4">
    <name type="scientific">Batrachochytrium dendrobatidis (strain JAM81 / FGSC 10211)</name>
    <name type="common">Frog chytrid fungus</name>
    <dbReference type="NCBI Taxonomy" id="684364"/>
    <lineage>
        <taxon>Eukaryota</taxon>
        <taxon>Fungi</taxon>
        <taxon>Fungi incertae sedis</taxon>
        <taxon>Chytridiomycota</taxon>
        <taxon>Chytridiomycota incertae sedis</taxon>
        <taxon>Chytridiomycetes</taxon>
        <taxon>Rhizophydiales</taxon>
        <taxon>Rhizophydiales incertae sedis</taxon>
        <taxon>Batrachochytrium</taxon>
    </lineage>
</organism>
<name>F4PFQ8_BATDJ</name>
<dbReference type="GeneID" id="18239825"/>
<reference evidence="3 4" key="1">
    <citation type="submission" date="2009-12" db="EMBL/GenBank/DDBJ databases">
        <title>The draft genome of Batrachochytrium dendrobatidis.</title>
        <authorList>
            <consortium name="US DOE Joint Genome Institute (JGI-PGF)"/>
            <person name="Kuo A."/>
            <person name="Salamov A."/>
            <person name="Schmutz J."/>
            <person name="Lucas S."/>
            <person name="Pitluck S."/>
            <person name="Rosenblum E."/>
            <person name="Stajich J."/>
            <person name="Eisen M."/>
            <person name="Grigoriev I.V."/>
        </authorList>
    </citation>
    <scope>NUCLEOTIDE SEQUENCE [LARGE SCALE GENOMIC DNA]</scope>
    <source>
        <strain evidence="4">JAM81 / FGSC 10211</strain>
    </source>
</reference>
<dbReference type="EMBL" id="GL882953">
    <property type="protein sequence ID" value="EGF75935.1"/>
    <property type="molecule type" value="Genomic_DNA"/>
</dbReference>
<evidence type="ECO:0000256" key="1">
    <source>
        <dbReference type="SAM" id="MobiDB-lite"/>
    </source>
</evidence>
<protein>
    <submittedName>
        <fullName evidence="3">Uncharacterized protein</fullName>
    </submittedName>
</protein>
<accession>F4PFQ8</accession>
<evidence type="ECO:0000256" key="2">
    <source>
        <dbReference type="SAM" id="SignalP"/>
    </source>
</evidence>
<dbReference type="HOGENOM" id="CLU_1151613_0_0_1"/>
<feature type="compositionally biased region" description="Low complexity" evidence="1">
    <location>
        <begin position="35"/>
        <end position="44"/>
    </location>
</feature>
<proteinExistence type="predicted"/>